<evidence type="ECO:0000313" key="2">
    <source>
        <dbReference type="Proteomes" id="UP000237000"/>
    </source>
</evidence>
<reference evidence="2" key="1">
    <citation type="submission" date="2016-06" db="EMBL/GenBank/DDBJ databases">
        <title>Parallel loss of symbiosis genes in relatives of nitrogen-fixing non-legume Parasponia.</title>
        <authorList>
            <person name="Van Velzen R."/>
            <person name="Holmer R."/>
            <person name="Bu F."/>
            <person name="Rutten L."/>
            <person name="Van Zeijl A."/>
            <person name="Liu W."/>
            <person name="Santuari L."/>
            <person name="Cao Q."/>
            <person name="Sharma T."/>
            <person name="Shen D."/>
            <person name="Roswanjaya Y."/>
            <person name="Wardhani T."/>
            <person name="Kalhor M.S."/>
            <person name="Jansen J."/>
            <person name="Van den Hoogen J."/>
            <person name="Gungor B."/>
            <person name="Hartog M."/>
            <person name="Hontelez J."/>
            <person name="Verver J."/>
            <person name="Yang W.-C."/>
            <person name="Schijlen E."/>
            <person name="Repin R."/>
            <person name="Schilthuizen M."/>
            <person name="Schranz E."/>
            <person name="Heidstra R."/>
            <person name="Miyata K."/>
            <person name="Fedorova E."/>
            <person name="Kohlen W."/>
            <person name="Bisseling T."/>
            <person name="Smit S."/>
            <person name="Geurts R."/>
        </authorList>
    </citation>
    <scope>NUCLEOTIDE SEQUENCE [LARGE SCALE GENOMIC DNA]</scope>
    <source>
        <strain evidence="2">cv. RG33-2</strain>
    </source>
</reference>
<dbReference type="EMBL" id="JXTC01000180">
    <property type="protein sequence ID" value="PON83314.1"/>
    <property type="molecule type" value="Genomic_DNA"/>
</dbReference>
<keyword evidence="2" id="KW-1185">Reference proteome</keyword>
<name>A0A2P5ECR7_TREOI</name>
<feature type="non-terminal residue" evidence="1">
    <location>
        <position position="1"/>
    </location>
</feature>
<dbReference type="InParanoid" id="A0A2P5ECR7"/>
<protein>
    <submittedName>
        <fullName evidence="1">Uncharacterized protein</fullName>
    </submittedName>
</protein>
<evidence type="ECO:0000313" key="1">
    <source>
        <dbReference type="EMBL" id="PON83314.1"/>
    </source>
</evidence>
<accession>A0A2P5ECR7</accession>
<comment type="caution">
    <text evidence="1">The sequence shown here is derived from an EMBL/GenBank/DDBJ whole genome shotgun (WGS) entry which is preliminary data.</text>
</comment>
<gene>
    <name evidence="1" type="ORF">TorRG33x02_208810</name>
</gene>
<dbReference type="Proteomes" id="UP000237000">
    <property type="component" value="Unassembled WGS sequence"/>
</dbReference>
<organism evidence="1 2">
    <name type="scientific">Trema orientale</name>
    <name type="common">Charcoal tree</name>
    <name type="synonym">Celtis orientalis</name>
    <dbReference type="NCBI Taxonomy" id="63057"/>
    <lineage>
        <taxon>Eukaryota</taxon>
        <taxon>Viridiplantae</taxon>
        <taxon>Streptophyta</taxon>
        <taxon>Embryophyta</taxon>
        <taxon>Tracheophyta</taxon>
        <taxon>Spermatophyta</taxon>
        <taxon>Magnoliopsida</taxon>
        <taxon>eudicotyledons</taxon>
        <taxon>Gunneridae</taxon>
        <taxon>Pentapetalae</taxon>
        <taxon>rosids</taxon>
        <taxon>fabids</taxon>
        <taxon>Rosales</taxon>
        <taxon>Cannabaceae</taxon>
        <taxon>Trema</taxon>
    </lineage>
</organism>
<sequence length="32" mass="4009">FKKVVIVYLIRREKRRANPSLQYDHSFKPKYK</sequence>
<dbReference type="AlphaFoldDB" id="A0A2P5ECR7"/>
<proteinExistence type="predicted"/>